<evidence type="ECO:0000313" key="2">
    <source>
        <dbReference type="EMBL" id="AQQ71177.1"/>
    </source>
</evidence>
<dbReference type="STRING" id="1851148.SMSP2_01543"/>
<evidence type="ECO:0000256" key="1">
    <source>
        <dbReference type="SAM" id="Phobius"/>
    </source>
</evidence>
<dbReference type="Proteomes" id="UP000188181">
    <property type="component" value="Chromosome"/>
</dbReference>
<evidence type="ECO:0000313" key="3">
    <source>
        <dbReference type="Proteomes" id="UP000188181"/>
    </source>
</evidence>
<feature type="transmembrane region" description="Helical" evidence="1">
    <location>
        <begin position="12"/>
        <end position="33"/>
    </location>
</feature>
<protein>
    <submittedName>
        <fullName evidence="2">Uncharacterized protein</fullName>
    </submittedName>
</protein>
<feature type="transmembrane region" description="Helical" evidence="1">
    <location>
        <begin position="39"/>
        <end position="62"/>
    </location>
</feature>
<dbReference type="KEGG" id="pbas:SMSP2_01543"/>
<feature type="transmembrane region" description="Helical" evidence="1">
    <location>
        <begin position="83"/>
        <end position="102"/>
    </location>
</feature>
<dbReference type="AlphaFoldDB" id="A0A1Q2MFU6"/>
<sequence length="135" mass="14704">MNLFEAGIIPSIPFGAIIGWMICKPFGFVAAIAGMAGGAIAGLFLGWLYGFVIILLMASFTIPWKYIRKKAEPMRISDKEHEILTKCSALGIFIGILCSGIIGLFCNWILGLVLLFISAVITSFISVVYAQIKIR</sequence>
<keyword evidence="1" id="KW-0812">Transmembrane</keyword>
<gene>
    <name evidence="2" type="ORF">SMSP2_01543</name>
</gene>
<feature type="transmembrane region" description="Helical" evidence="1">
    <location>
        <begin position="108"/>
        <end position="130"/>
    </location>
</feature>
<keyword evidence="1" id="KW-0472">Membrane</keyword>
<proteinExistence type="predicted"/>
<accession>A0A1Q2MFU6</accession>
<dbReference type="RefSeq" id="WP_146683383.1">
    <property type="nucleotide sequence ID" value="NZ_CP019646.1"/>
</dbReference>
<dbReference type="EMBL" id="CP019646">
    <property type="protein sequence ID" value="AQQ71177.1"/>
    <property type="molecule type" value="Genomic_DNA"/>
</dbReference>
<reference evidence="3" key="1">
    <citation type="submission" date="2017-02" db="EMBL/GenBank/DDBJ databases">
        <title>Comparative genomics and description of representatives of a novel lineage of planctomycetes thriving in anoxic sediments.</title>
        <authorList>
            <person name="Spring S."/>
            <person name="Bunk B."/>
            <person name="Sproer C."/>
        </authorList>
    </citation>
    <scope>NUCLEOTIDE SEQUENCE [LARGE SCALE GENOMIC DNA]</scope>
    <source>
        <strain evidence="3">SM-Chi-D1</strain>
    </source>
</reference>
<organism evidence="2 3">
    <name type="scientific">Limihaloglobus sulfuriphilus</name>
    <dbReference type="NCBI Taxonomy" id="1851148"/>
    <lineage>
        <taxon>Bacteria</taxon>
        <taxon>Pseudomonadati</taxon>
        <taxon>Planctomycetota</taxon>
        <taxon>Phycisphaerae</taxon>
        <taxon>Sedimentisphaerales</taxon>
        <taxon>Sedimentisphaeraceae</taxon>
        <taxon>Limihaloglobus</taxon>
    </lineage>
</organism>
<keyword evidence="3" id="KW-1185">Reference proteome</keyword>
<keyword evidence="1" id="KW-1133">Transmembrane helix</keyword>
<name>A0A1Q2MFU6_9BACT</name>